<name>A0A1Y6A5R5_9BACI</name>
<evidence type="ECO:0000313" key="1">
    <source>
        <dbReference type="EMBL" id="SME19964.1"/>
    </source>
</evidence>
<protein>
    <submittedName>
        <fullName evidence="1">Uncharacterized protein</fullName>
    </submittedName>
</protein>
<proteinExistence type="predicted"/>
<sequence>MVKKHGPDFNCYKVKKKCNSHKEHKCCEKEEEKCNSHKEHKCCEKEEEKCNSHKEHKCCEKEPCDSFCECKGVVNNFISATSRITVNICPDCKVKGSSVFAQSGNIILKSTSVFAPKCNTVVGGTVLSASGLAEFIFGSLFFEGAFTVSLFEQLVNYDRALFTFTGVNAGGVGISITLFADFIPDANLSITKCNSNGCECGQSDFNVIPNVNLSPSDAKIKAFIHHMDGTIEEIEG</sequence>
<gene>
    <name evidence="1" type="ORF">BACERE00185_03287</name>
</gene>
<dbReference type="RefSeq" id="WP_088028895.1">
    <property type="nucleotide sequence ID" value="NZ_FWZD01000058.1"/>
</dbReference>
<reference evidence="2" key="1">
    <citation type="submission" date="2017-04" db="EMBL/GenBank/DDBJ databases">
        <authorList>
            <person name="Criscuolo A."/>
        </authorList>
    </citation>
    <scope>NUCLEOTIDE SEQUENCE [LARGE SCALE GENOMIC DNA]</scope>
</reference>
<dbReference type="AlphaFoldDB" id="A0A1Y6A5R5"/>
<dbReference type="EMBL" id="FWZD01000058">
    <property type="protein sequence ID" value="SME19964.1"/>
    <property type="molecule type" value="Genomic_DNA"/>
</dbReference>
<organism evidence="1 2">
    <name type="scientific">Bacillus mobilis</name>
    <dbReference type="NCBI Taxonomy" id="2026190"/>
    <lineage>
        <taxon>Bacteria</taxon>
        <taxon>Bacillati</taxon>
        <taxon>Bacillota</taxon>
        <taxon>Bacilli</taxon>
        <taxon>Bacillales</taxon>
        <taxon>Bacillaceae</taxon>
        <taxon>Bacillus</taxon>
        <taxon>Bacillus cereus group</taxon>
    </lineage>
</organism>
<dbReference type="Proteomes" id="UP000194439">
    <property type="component" value="Unassembled WGS sequence"/>
</dbReference>
<accession>A0A1Y6A5R5</accession>
<evidence type="ECO:0000313" key="2">
    <source>
        <dbReference type="Proteomes" id="UP000194439"/>
    </source>
</evidence>